<feature type="transmembrane region" description="Helical" evidence="2">
    <location>
        <begin position="241"/>
        <end position="265"/>
    </location>
</feature>
<feature type="transmembrane region" description="Helical" evidence="2">
    <location>
        <begin position="475"/>
        <end position="495"/>
    </location>
</feature>
<feature type="transmembrane region" description="Helical" evidence="2">
    <location>
        <begin position="434"/>
        <end position="455"/>
    </location>
</feature>
<reference evidence="3" key="1">
    <citation type="submission" date="2021-02" db="EMBL/GenBank/DDBJ databases">
        <authorList>
            <person name="Dougan E. K."/>
            <person name="Rhodes N."/>
            <person name="Thang M."/>
            <person name="Chan C."/>
        </authorList>
    </citation>
    <scope>NUCLEOTIDE SEQUENCE</scope>
</reference>
<feature type="region of interest" description="Disordered" evidence="1">
    <location>
        <begin position="570"/>
        <end position="596"/>
    </location>
</feature>
<proteinExistence type="predicted"/>
<feature type="transmembrane region" description="Helical" evidence="2">
    <location>
        <begin position="542"/>
        <end position="560"/>
    </location>
</feature>
<accession>A0A812TJW2</accession>
<sequence>MDRLRRPESFDDVRAEGLFRGTTAPQHSGVILQSQGIVFTQGLPGLLGAGGFRPDKIPTKEDVLEAGARIFDRSSCADHVDVFVSHCWGSKRWAKYLALCLYLNLAPAVVFSLTIWVVASTVILTSARDIGASHRGSLLLLLVLVYFPTAVFFFVFFMGHHLVHRLWPTSLWVDRVCVSQTDDELKRQQIQALPVFVARSSSMLVLWDDSYFQRLWCQLELATFAKYGGAPKVHFLPLWMAPWLISAIVVDLCVATIWFVIYYWVTPGTSCDVCAALVPQFVLESPAGPFFTGPVGANAAGMMALGLLASAPWTYSCKKKLRNHALMLEQMASFDCREAQCTLDADRTLVELHVRQLFGPTDKEEAATSPFEVAPAASHRSEPSSARSIASAVSIPSVTNFACSDARSLDAFNAYIRGPLQAAVVENVGGELHVSYSMCLLAALPMIMFSVADIVQYCGTSVDAAEFASCAVPAYIVWIASMFLVLPITYPVFLRMLKCALAVRWEWLQLVLAVISGTLSFCYMAYLTAVLFRFAFLWQEPAVYWAPFLIGFLAFLLWQIRCLFRSSGGSGISPTPAPSLESGSDATYRQLHVEDD</sequence>
<gene>
    <name evidence="3" type="ORF">SNAT2548_LOCUS29491</name>
</gene>
<evidence type="ECO:0000256" key="1">
    <source>
        <dbReference type="SAM" id="MobiDB-lite"/>
    </source>
</evidence>
<name>A0A812TJW2_9DINO</name>
<feature type="transmembrane region" description="Helical" evidence="2">
    <location>
        <begin position="96"/>
        <end position="118"/>
    </location>
</feature>
<dbReference type="Proteomes" id="UP000604046">
    <property type="component" value="Unassembled WGS sequence"/>
</dbReference>
<evidence type="ECO:0000256" key="2">
    <source>
        <dbReference type="SAM" id="Phobius"/>
    </source>
</evidence>
<keyword evidence="2" id="KW-0472">Membrane</keyword>
<keyword evidence="2" id="KW-1133">Transmembrane helix</keyword>
<evidence type="ECO:0000313" key="4">
    <source>
        <dbReference type="Proteomes" id="UP000604046"/>
    </source>
</evidence>
<evidence type="ECO:0000313" key="3">
    <source>
        <dbReference type="EMBL" id="CAE7526780.1"/>
    </source>
</evidence>
<organism evidence="3 4">
    <name type="scientific">Symbiodinium natans</name>
    <dbReference type="NCBI Taxonomy" id="878477"/>
    <lineage>
        <taxon>Eukaryota</taxon>
        <taxon>Sar</taxon>
        <taxon>Alveolata</taxon>
        <taxon>Dinophyceae</taxon>
        <taxon>Suessiales</taxon>
        <taxon>Symbiodiniaceae</taxon>
        <taxon>Symbiodinium</taxon>
    </lineage>
</organism>
<feature type="transmembrane region" description="Helical" evidence="2">
    <location>
        <begin position="507"/>
        <end position="536"/>
    </location>
</feature>
<evidence type="ECO:0008006" key="5">
    <source>
        <dbReference type="Google" id="ProtNLM"/>
    </source>
</evidence>
<comment type="caution">
    <text evidence="3">The sequence shown here is derived from an EMBL/GenBank/DDBJ whole genome shotgun (WGS) entry which is preliminary data.</text>
</comment>
<dbReference type="AlphaFoldDB" id="A0A812TJW2"/>
<keyword evidence="2" id="KW-0812">Transmembrane</keyword>
<dbReference type="OrthoDB" id="2157530at2759"/>
<dbReference type="EMBL" id="CAJNDS010002563">
    <property type="protein sequence ID" value="CAE7526780.1"/>
    <property type="molecule type" value="Genomic_DNA"/>
</dbReference>
<feature type="transmembrane region" description="Helical" evidence="2">
    <location>
        <begin position="295"/>
        <end position="315"/>
    </location>
</feature>
<protein>
    <recommendedName>
        <fullName evidence="5">Transmembrane protein</fullName>
    </recommendedName>
</protein>
<keyword evidence="4" id="KW-1185">Reference proteome</keyword>
<feature type="transmembrane region" description="Helical" evidence="2">
    <location>
        <begin position="138"/>
        <end position="157"/>
    </location>
</feature>